<reference evidence="3 4" key="1">
    <citation type="submission" date="2018-05" db="EMBL/GenBank/DDBJ databases">
        <title>Antimicrobial susceptibility testing and genomic analysis of Arcobacter skirrowii strains and one Arcobacter butzleri isolated from German poultry farms.</title>
        <authorList>
            <person name="Haenel I."/>
            <person name="Hotzel H."/>
            <person name="Tomaso H."/>
            <person name="Busch A."/>
        </authorList>
    </citation>
    <scope>NUCLEOTIDE SEQUENCE [LARGE SCALE GENOMIC DNA]</scope>
    <source>
        <strain evidence="4">v</strain>
    </source>
</reference>
<protein>
    <submittedName>
        <fullName evidence="3">HPP family protein</fullName>
    </submittedName>
</protein>
<gene>
    <name evidence="3" type="ORF">DF188_01290</name>
</gene>
<keyword evidence="1" id="KW-0812">Transmembrane</keyword>
<feature type="transmembrane region" description="Helical" evidence="1">
    <location>
        <begin position="140"/>
        <end position="163"/>
    </location>
</feature>
<name>A0A2U2C2W3_9BACT</name>
<dbReference type="PANTHER" id="PTHR33741:SF5">
    <property type="entry name" value="TRANSMEMBRANE PROTEIN DDB_G0269096-RELATED"/>
    <property type="match status" value="1"/>
</dbReference>
<feature type="transmembrane region" description="Helical" evidence="1">
    <location>
        <begin position="99"/>
        <end position="120"/>
    </location>
</feature>
<evidence type="ECO:0000256" key="1">
    <source>
        <dbReference type="SAM" id="Phobius"/>
    </source>
</evidence>
<accession>A0A2U2C2W3</accession>
<dbReference type="InterPro" id="IPR058581">
    <property type="entry name" value="TM_HPP"/>
</dbReference>
<feature type="domain" description="HPP transmembrane region" evidence="2">
    <location>
        <begin position="18"/>
        <end position="173"/>
    </location>
</feature>
<dbReference type="AlphaFoldDB" id="A0A2U2C2W3"/>
<keyword evidence="1" id="KW-0472">Membrane</keyword>
<evidence type="ECO:0000313" key="4">
    <source>
        <dbReference type="Proteomes" id="UP000245014"/>
    </source>
</evidence>
<feature type="transmembrane region" description="Helical" evidence="1">
    <location>
        <begin position="20"/>
        <end position="38"/>
    </location>
</feature>
<keyword evidence="1" id="KW-1133">Transmembrane helix</keyword>
<dbReference type="Proteomes" id="UP000245014">
    <property type="component" value="Unassembled WGS sequence"/>
</dbReference>
<dbReference type="Pfam" id="PF04982">
    <property type="entry name" value="TM_HPP"/>
    <property type="match status" value="1"/>
</dbReference>
<sequence length="199" mass="22225">MKYFYKLFAKNNKELFDKSNLFWSWIGSFLGLLAIAFFHKNFLGDLDLSLVLGSFGASAVLIYGAVNSPLAQPKNLIGGHLISAFVGVSCYKLFAGDLLLASSIAVATSILFMQLTFTLHPPGGATALIAVIGTSQIHDLGYLYLLVPVLSGTIILFLIAFIVNNIPKNRTYPQNYKSHYKKYYQRYKRKSLKRKRSKN</sequence>
<proteinExistence type="predicted"/>
<dbReference type="RefSeq" id="WP_109065790.1">
    <property type="nucleotide sequence ID" value="NZ_JAODBW010000001.1"/>
</dbReference>
<dbReference type="EMBL" id="QEYI01000001">
    <property type="protein sequence ID" value="PWE23338.1"/>
    <property type="molecule type" value="Genomic_DNA"/>
</dbReference>
<dbReference type="PANTHER" id="PTHR33741">
    <property type="entry name" value="TRANSMEMBRANE PROTEIN DDB_G0269096-RELATED"/>
    <property type="match status" value="1"/>
</dbReference>
<evidence type="ECO:0000313" key="3">
    <source>
        <dbReference type="EMBL" id="PWE23338.1"/>
    </source>
</evidence>
<dbReference type="InterPro" id="IPR007065">
    <property type="entry name" value="HPP"/>
</dbReference>
<comment type="caution">
    <text evidence="3">The sequence shown here is derived from an EMBL/GenBank/DDBJ whole genome shotgun (WGS) entry which is preliminary data.</text>
</comment>
<evidence type="ECO:0000259" key="2">
    <source>
        <dbReference type="Pfam" id="PF04982"/>
    </source>
</evidence>
<feature type="transmembrane region" description="Helical" evidence="1">
    <location>
        <begin position="50"/>
        <end position="70"/>
    </location>
</feature>
<dbReference type="STRING" id="28200.GCA_001572935_00746"/>
<organism evidence="3 4">
    <name type="scientific">Aliarcobacter skirrowii</name>
    <dbReference type="NCBI Taxonomy" id="28200"/>
    <lineage>
        <taxon>Bacteria</taxon>
        <taxon>Pseudomonadati</taxon>
        <taxon>Campylobacterota</taxon>
        <taxon>Epsilonproteobacteria</taxon>
        <taxon>Campylobacterales</taxon>
        <taxon>Arcobacteraceae</taxon>
        <taxon>Aliarcobacter</taxon>
    </lineage>
</organism>